<reference evidence="1" key="1">
    <citation type="journal article" date="2020" name="Cell">
        <title>Large-Scale Comparative Analyses of Tick Genomes Elucidate Their Genetic Diversity and Vector Capacities.</title>
        <authorList>
            <consortium name="Tick Genome and Microbiome Consortium (TIGMIC)"/>
            <person name="Jia N."/>
            <person name="Wang J."/>
            <person name="Shi W."/>
            <person name="Du L."/>
            <person name="Sun Y."/>
            <person name="Zhan W."/>
            <person name="Jiang J.F."/>
            <person name="Wang Q."/>
            <person name="Zhang B."/>
            <person name="Ji P."/>
            <person name="Bell-Sakyi L."/>
            <person name="Cui X.M."/>
            <person name="Yuan T.T."/>
            <person name="Jiang B.G."/>
            <person name="Yang W.F."/>
            <person name="Lam T.T."/>
            <person name="Chang Q.C."/>
            <person name="Ding S.J."/>
            <person name="Wang X.J."/>
            <person name="Zhu J.G."/>
            <person name="Ruan X.D."/>
            <person name="Zhao L."/>
            <person name="Wei J.T."/>
            <person name="Ye R.Z."/>
            <person name="Que T.C."/>
            <person name="Du C.H."/>
            <person name="Zhou Y.H."/>
            <person name="Cheng J.X."/>
            <person name="Dai P.F."/>
            <person name="Guo W.B."/>
            <person name="Han X.H."/>
            <person name="Huang E.J."/>
            <person name="Li L.F."/>
            <person name="Wei W."/>
            <person name="Gao Y.C."/>
            <person name="Liu J.Z."/>
            <person name="Shao H.Z."/>
            <person name="Wang X."/>
            <person name="Wang C.C."/>
            <person name="Yang T.C."/>
            <person name="Huo Q.B."/>
            <person name="Li W."/>
            <person name="Chen H.Y."/>
            <person name="Chen S.E."/>
            <person name="Zhou L.G."/>
            <person name="Ni X.B."/>
            <person name="Tian J.H."/>
            <person name="Sheng Y."/>
            <person name="Liu T."/>
            <person name="Pan Y.S."/>
            <person name="Xia L.Y."/>
            <person name="Li J."/>
            <person name="Zhao F."/>
            <person name="Cao W.C."/>
        </authorList>
    </citation>
    <scope>NUCLEOTIDE SEQUENCE</scope>
    <source>
        <strain evidence="1">Rmic-2018</strain>
    </source>
</reference>
<proteinExistence type="predicted"/>
<dbReference type="EMBL" id="JABSTU010000009">
    <property type="protein sequence ID" value="KAH8021083.1"/>
    <property type="molecule type" value="Genomic_DNA"/>
</dbReference>
<comment type="caution">
    <text evidence="1">The sequence shown here is derived from an EMBL/GenBank/DDBJ whole genome shotgun (WGS) entry which is preliminary data.</text>
</comment>
<accession>A0A9J6DGF0</accession>
<dbReference type="AlphaFoldDB" id="A0A9J6DGF0"/>
<reference evidence="1" key="2">
    <citation type="submission" date="2021-09" db="EMBL/GenBank/DDBJ databases">
        <authorList>
            <person name="Jia N."/>
            <person name="Wang J."/>
            <person name="Shi W."/>
            <person name="Du L."/>
            <person name="Sun Y."/>
            <person name="Zhan W."/>
            <person name="Jiang J."/>
            <person name="Wang Q."/>
            <person name="Zhang B."/>
            <person name="Ji P."/>
            <person name="Sakyi L.B."/>
            <person name="Cui X."/>
            <person name="Yuan T."/>
            <person name="Jiang B."/>
            <person name="Yang W."/>
            <person name="Lam T.T.-Y."/>
            <person name="Chang Q."/>
            <person name="Ding S."/>
            <person name="Wang X."/>
            <person name="Zhu J."/>
            <person name="Ruan X."/>
            <person name="Zhao L."/>
            <person name="Wei J."/>
            <person name="Que T."/>
            <person name="Du C."/>
            <person name="Cheng J."/>
            <person name="Dai P."/>
            <person name="Han X."/>
            <person name="Huang E."/>
            <person name="Gao Y."/>
            <person name="Liu J."/>
            <person name="Shao H."/>
            <person name="Ye R."/>
            <person name="Li L."/>
            <person name="Wei W."/>
            <person name="Wang X."/>
            <person name="Wang C."/>
            <person name="Huo Q."/>
            <person name="Li W."/>
            <person name="Guo W."/>
            <person name="Chen H."/>
            <person name="Chen S."/>
            <person name="Zhou L."/>
            <person name="Zhou L."/>
            <person name="Ni X."/>
            <person name="Tian J."/>
            <person name="Zhou Y."/>
            <person name="Sheng Y."/>
            <person name="Liu T."/>
            <person name="Pan Y."/>
            <person name="Xia L."/>
            <person name="Li J."/>
            <person name="Zhao F."/>
            <person name="Cao W."/>
        </authorList>
    </citation>
    <scope>NUCLEOTIDE SEQUENCE</scope>
    <source>
        <strain evidence="1">Rmic-2018</strain>
        <tissue evidence="1">Larvae</tissue>
    </source>
</reference>
<organism evidence="1 2">
    <name type="scientific">Rhipicephalus microplus</name>
    <name type="common">Cattle tick</name>
    <name type="synonym">Boophilus microplus</name>
    <dbReference type="NCBI Taxonomy" id="6941"/>
    <lineage>
        <taxon>Eukaryota</taxon>
        <taxon>Metazoa</taxon>
        <taxon>Ecdysozoa</taxon>
        <taxon>Arthropoda</taxon>
        <taxon>Chelicerata</taxon>
        <taxon>Arachnida</taxon>
        <taxon>Acari</taxon>
        <taxon>Parasitiformes</taxon>
        <taxon>Ixodida</taxon>
        <taxon>Ixodoidea</taxon>
        <taxon>Ixodidae</taxon>
        <taxon>Rhipicephalinae</taxon>
        <taxon>Rhipicephalus</taxon>
        <taxon>Boophilus</taxon>
    </lineage>
</organism>
<name>A0A9J6DGF0_RHIMP</name>
<sequence>MGTTANSDATPNLTVPDPVVATPRLPEFRQADSELWSLSVEPLFRRHRMSSREFYRAHFDLVGSLFTLFKDFSSAGYPPVPTEWHHAGGDGASRNVGAYTALRLMHLGSTEYYVSAYMASSDDTCKGVIRGVDVDIDAGQLAAMIDNERNLKDMEVHSIKKTTTIVVLFSGVKVPNYFMYGTSMLRCTLYRRQTDVCYGCGALGHRTDVHTTQMKKVCRRCAVNNPANDYQCQLTCALCGGGAHLTTDKSCQH</sequence>
<evidence type="ECO:0000313" key="1">
    <source>
        <dbReference type="EMBL" id="KAH8021083.1"/>
    </source>
</evidence>
<gene>
    <name evidence="1" type="ORF">HPB51_012367</name>
</gene>
<protein>
    <recommendedName>
        <fullName evidence="3">CCHC-type domain-containing protein</fullName>
    </recommendedName>
</protein>
<evidence type="ECO:0000313" key="2">
    <source>
        <dbReference type="Proteomes" id="UP000821866"/>
    </source>
</evidence>
<keyword evidence="2" id="KW-1185">Reference proteome</keyword>
<dbReference type="Proteomes" id="UP000821866">
    <property type="component" value="Chromosome 7"/>
</dbReference>
<evidence type="ECO:0008006" key="3">
    <source>
        <dbReference type="Google" id="ProtNLM"/>
    </source>
</evidence>